<evidence type="ECO:0000256" key="1">
    <source>
        <dbReference type="SAM" id="MobiDB-lite"/>
    </source>
</evidence>
<feature type="compositionally biased region" description="Basic and acidic residues" evidence="1">
    <location>
        <begin position="91"/>
        <end position="112"/>
    </location>
</feature>
<reference evidence="3 4" key="1">
    <citation type="journal article" date="2019" name="Int. J. Syst. Evol. Microbiol.">
        <title>The Global Catalogue of Microorganisms (GCM) 10K type strain sequencing project: providing services to taxonomists for standard genome sequencing and annotation.</title>
        <authorList>
            <consortium name="The Broad Institute Genomics Platform"/>
            <consortium name="The Broad Institute Genome Sequencing Center for Infectious Disease"/>
            <person name="Wu L."/>
            <person name="Ma J."/>
        </authorList>
    </citation>
    <scope>NUCLEOTIDE SEQUENCE [LARGE SCALE GENOMIC DNA]</scope>
    <source>
        <strain evidence="3 4">JCM 9383</strain>
    </source>
</reference>
<evidence type="ECO:0000313" key="4">
    <source>
        <dbReference type="Proteomes" id="UP001500979"/>
    </source>
</evidence>
<keyword evidence="4" id="KW-1185">Reference proteome</keyword>
<accession>A0ABN3VMF1</accession>
<evidence type="ECO:0000256" key="2">
    <source>
        <dbReference type="SAM" id="SignalP"/>
    </source>
</evidence>
<evidence type="ECO:0000313" key="3">
    <source>
        <dbReference type="EMBL" id="GAA2815146.1"/>
    </source>
</evidence>
<organism evidence="3 4">
    <name type="scientific">Saccharopolyspora taberi</name>
    <dbReference type="NCBI Taxonomy" id="60895"/>
    <lineage>
        <taxon>Bacteria</taxon>
        <taxon>Bacillati</taxon>
        <taxon>Actinomycetota</taxon>
        <taxon>Actinomycetes</taxon>
        <taxon>Pseudonocardiales</taxon>
        <taxon>Pseudonocardiaceae</taxon>
        <taxon>Saccharopolyspora</taxon>
    </lineage>
</organism>
<feature type="region of interest" description="Disordered" evidence="1">
    <location>
        <begin position="63"/>
        <end position="112"/>
    </location>
</feature>
<feature type="chain" id="PRO_5045904646" evidence="2">
    <location>
        <begin position="21"/>
        <end position="112"/>
    </location>
</feature>
<feature type="signal peptide" evidence="2">
    <location>
        <begin position="1"/>
        <end position="20"/>
    </location>
</feature>
<protein>
    <submittedName>
        <fullName evidence="3">Uncharacterized protein</fullName>
    </submittedName>
</protein>
<name>A0ABN3VMF1_9PSEU</name>
<feature type="compositionally biased region" description="Acidic residues" evidence="1">
    <location>
        <begin position="68"/>
        <end position="90"/>
    </location>
</feature>
<gene>
    <name evidence="3" type="ORF">GCM10010470_58220</name>
</gene>
<keyword evidence="2" id="KW-0732">Signal</keyword>
<sequence>MIVAAVTAAVGLGGAGVALAGADAAPPQEPVVVQPNQLAPAPAPVGCVDDDRFDNDWDDRDDRFDVDDRFDDCDDVNDPDDVNDLDDRDDLGDGRDLDDVPGHDDDRHDIDD</sequence>
<dbReference type="EMBL" id="BAAAUX010000029">
    <property type="protein sequence ID" value="GAA2815146.1"/>
    <property type="molecule type" value="Genomic_DNA"/>
</dbReference>
<dbReference type="Proteomes" id="UP001500979">
    <property type="component" value="Unassembled WGS sequence"/>
</dbReference>
<comment type="caution">
    <text evidence="3">The sequence shown here is derived from an EMBL/GenBank/DDBJ whole genome shotgun (WGS) entry which is preliminary data.</text>
</comment>
<proteinExistence type="predicted"/>